<proteinExistence type="predicted"/>
<dbReference type="EMBL" id="MU001685">
    <property type="protein sequence ID" value="KAF2455831.1"/>
    <property type="molecule type" value="Genomic_DNA"/>
</dbReference>
<gene>
    <name evidence="1" type="ORF">BDY21DRAFT_348818</name>
</gene>
<dbReference type="Gene3D" id="3.40.630.30">
    <property type="match status" value="1"/>
</dbReference>
<sequence>MDDASGQPEPKVEKYNGAEITSEMLQDAARLFSENYGIWGPRGPKPGSRVSMSAAKLRRECLPEKHEHRCGYSRIVVDGQLVANAFACYWDCAAGRICWVTQLVVRPEFRSRRFATRLLGAFLEEQVWAYGIMSSHAHACMAAVNAFGRKVDSVRLSDIRDHAELILAASPIGYLKSARLHGSLFNAGVVDGSVSSADTHFFVDHAEPRQALEGVKGRLAPLEWPFGELMECHEFVVIVKPQ</sequence>
<evidence type="ECO:0008006" key="3">
    <source>
        <dbReference type="Google" id="ProtNLM"/>
    </source>
</evidence>
<accession>A0A6A6NVT7</accession>
<protein>
    <recommendedName>
        <fullName evidence="3">N-acetyltransferase domain-containing protein</fullName>
    </recommendedName>
</protein>
<organism evidence="1 2">
    <name type="scientific">Lineolata rhizophorae</name>
    <dbReference type="NCBI Taxonomy" id="578093"/>
    <lineage>
        <taxon>Eukaryota</taxon>
        <taxon>Fungi</taxon>
        <taxon>Dikarya</taxon>
        <taxon>Ascomycota</taxon>
        <taxon>Pezizomycotina</taxon>
        <taxon>Dothideomycetes</taxon>
        <taxon>Dothideomycetes incertae sedis</taxon>
        <taxon>Lineolatales</taxon>
        <taxon>Lineolataceae</taxon>
        <taxon>Lineolata</taxon>
    </lineage>
</organism>
<evidence type="ECO:0000313" key="1">
    <source>
        <dbReference type="EMBL" id="KAF2455831.1"/>
    </source>
</evidence>
<dbReference type="AlphaFoldDB" id="A0A6A6NVT7"/>
<dbReference type="OrthoDB" id="2019666at2759"/>
<dbReference type="Proteomes" id="UP000799766">
    <property type="component" value="Unassembled WGS sequence"/>
</dbReference>
<keyword evidence="2" id="KW-1185">Reference proteome</keyword>
<dbReference type="CDD" id="cd04301">
    <property type="entry name" value="NAT_SF"/>
    <property type="match status" value="1"/>
</dbReference>
<dbReference type="SUPFAM" id="SSF55729">
    <property type="entry name" value="Acyl-CoA N-acyltransferases (Nat)"/>
    <property type="match status" value="1"/>
</dbReference>
<evidence type="ECO:0000313" key="2">
    <source>
        <dbReference type="Proteomes" id="UP000799766"/>
    </source>
</evidence>
<dbReference type="InterPro" id="IPR016181">
    <property type="entry name" value="Acyl_CoA_acyltransferase"/>
</dbReference>
<reference evidence="1" key="1">
    <citation type="journal article" date="2020" name="Stud. Mycol.">
        <title>101 Dothideomycetes genomes: a test case for predicting lifestyles and emergence of pathogens.</title>
        <authorList>
            <person name="Haridas S."/>
            <person name="Albert R."/>
            <person name="Binder M."/>
            <person name="Bloem J."/>
            <person name="Labutti K."/>
            <person name="Salamov A."/>
            <person name="Andreopoulos B."/>
            <person name="Baker S."/>
            <person name="Barry K."/>
            <person name="Bills G."/>
            <person name="Bluhm B."/>
            <person name="Cannon C."/>
            <person name="Castanera R."/>
            <person name="Culley D."/>
            <person name="Daum C."/>
            <person name="Ezra D."/>
            <person name="Gonzalez J."/>
            <person name="Henrissat B."/>
            <person name="Kuo A."/>
            <person name="Liang C."/>
            <person name="Lipzen A."/>
            <person name="Lutzoni F."/>
            <person name="Magnuson J."/>
            <person name="Mondo S."/>
            <person name="Nolan M."/>
            <person name="Ohm R."/>
            <person name="Pangilinan J."/>
            <person name="Park H.-J."/>
            <person name="Ramirez L."/>
            <person name="Alfaro M."/>
            <person name="Sun H."/>
            <person name="Tritt A."/>
            <person name="Yoshinaga Y."/>
            <person name="Zwiers L.-H."/>
            <person name="Turgeon B."/>
            <person name="Goodwin S."/>
            <person name="Spatafora J."/>
            <person name="Crous P."/>
            <person name="Grigoriev I."/>
        </authorList>
    </citation>
    <scope>NUCLEOTIDE SEQUENCE</scope>
    <source>
        <strain evidence="1">ATCC 16933</strain>
    </source>
</reference>
<name>A0A6A6NVT7_9PEZI</name>